<dbReference type="PIRSF" id="PIRSF039123">
    <property type="entry name" value="Diphthamide_synthase"/>
    <property type="match status" value="1"/>
</dbReference>
<evidence type="ECO:0000259" key="1">
    <source>
        <dbReference type="Pfam" id="PF01902"/>
    </source>
</evidence>
<reference evidence="2" key="2">
    <citation type="submission" date="2020-09" db="EMBL/GenBank/DDBJ databases">
        <authorList>
            <person name="Sun Q."/>
            <person name="Kim S."/>
        </authorList>
    </citation>
    <scope>NUCLEOTIDE SEQUENCE</scope>
    <source>
        <strain evidence="2">KCTC 12368</strain>
    </source>
</reference>
<dbReference type="RefSeq" id="WP_018474735.1">
    <property type="nucleotide sequence ID" value="NZ_BMWX01000004.1"/>
</dbReference>
<gene>
    <name evidence="2" type="ORF">GCM10007049_25300</name>
</gene>
<dbReference type="AlphaFoldDB" id="A0A918Q577"/>
<organism evidence="2 3">
    <name type="scientific">Echinicola pacifica</name>
    <dbReference type="NCBI Taxonomy" id="346377"/>
    <lineage>
        <taxon>Bacteria</taxon>
        <taxon>Pseudomonadati</taxon>
        <taxon>Bacteroidota</taxon>
        <taxon>Cytophagia</taxon>
        <taxon>Cytophagales</taxon>
        <taxon>Cyclobacteriaceae</taxon>
        <taxon>Echinicola</taxon>
    </lineage>
</organism>
<dbReference type="Pfam" id="PF01902">
    <property type="entry name" value="Diphthami_syn_2"/>
    <property type="match status" value="1"/>
</dbReference>
<dbReference type="InterPro" id="IPR014729">
    <property type="entry name" value="Rossmann-like_a/b/a_fold"/>
</dbReference>
<proteinExistence type="predicted"/>
<feature type="domain" description="Diphthamide synthase" evidence="1">
    <location>
        <begin position="3"/>
        <end position="205"/>
    </location>
</feature>
<evidence type="ECO:0000313" key="3">
    <source>
        <dbReference type="Proteomes" id="UP000619457"/>
    </source>
</evidence>
<dbReference type="Proteomes" id="UP000619457">
    <property type="component" value="Unassembled WGS sequence"/>
</dbReference>
<evidence type="ECO:0000313" key="2">
    <source>
        <dbReference type="EMBL" id="GGZ31229.1"/>
    </source>
</evidence>
<name>A0A918Q577_9BACT</name>
<dbReference type="CDD" id="cd01994">
    <property type="entry name" value="AANH_PF0828-like"/>
    <property type="match status" value="1"/>
</dbReference>
<dbReference type="InterPro" id="IPR002761">
    <property type="entry name" value="Diphthami_syn_dom"/>
</dbReference>
<dbReference type="Gene3D" id="3.40.50.620">
    <property type="entry name" value="HUPs"/>
    <property type="match status" value="1"/>
</dbReference>
<accession>A0A918Q577</accession>
<dbReference type="InterPro" id="IPR030662">
    <property type="entry name" value="DPH6/MJ0570"/>
</dbReference>
<comment type="caution">
    <text evidence="2">The sequence shown here is derived from an EMBL/GenBank/DDBJ whole genome shotgun (WGS) entry which is preliminary data.</text>
</comment>
<dbReference type="Gene3D" id="3.90.1490.10">
    <property type="entry name" value="putative n-type atp pyrophosphatase, domain 2"/>
    <property type="match status" value="1"/>
</dbReference>
<dbReference type="SUPFAM" id="SSF52402">
    <property type="entry name" value="Adenine nucleotide alpha hydrolases-like"/>
    <property type="match status" value="1"/>
</dbReference>
<sequence>MYKSVFNWSGGKDSALALYYCLQDPTIEISSLLTTVSQQYERISMHGVRVSLLEEQARQLGLPLKKIMVPENPDMSTYNELMQQNLLALKSQGVQASIFGDIFLEDLKAYREQKLAEVNLKGLFPLWGKKTDLLIREFLELGFKTIVVCGKSPDLPEEFVGRTIDRDFLADLPKHIDPCGENGEFHTFVYDGPIFKSPIDFTLGEKVLRSYPAPKSEDSCHTELPAQDIGFYFQDLILSPNDSL</sequence>
<dbReference type="EMBL" id="BMWX01000004">
    <property type="protein sequence ID" value="GGZ31229.1"/>
    <property type="molecule type" value="Genomic_DNA"/>
</dbReference>
<dbReference type="NCBIfam" id="TIGR00290">
    <property type="entry name" value="MJ0570_dom"/>
    <property type="match status" value="1"/>
</dbReference>
<protein>
    <recommendedName>
        <fullName evidence="1">Diphthamide synthase domain-containing protein</fullName>
    </recommendedName>
</protein>
<reference evidence="2" key="1">
    <citation type="journal article" date="2014" name="Int. J. Syst. Evol. Microbiol.">
        <title>Complete genome sequence of Corynebacterium casei LMG S-19264T (=DSM 44701T), isolated from a smear-ripened cheese.</title>
        <authorList>
            <consortium name="US DOE Joint Genome Institute (JGI-PGF)"/>
            <person name="Walter F."/>
            <person name="Albersmeier A."/>
            <person name="Kalinowski J."/>
            <person name="Ruckert C."/>
        </authorList>
    </citation>
    <scope>NUCLEOTIDE SEQUENCE</scope>
    <source>
        <strain evidence="2">KCTC 12368</strain>
    </source>
</reference>
<keyword evidence="3" id="KW-1185">Reference proteome</keyword>